<protein>
    <submittedName>
        <fullName evidence="5">Response regulator receiver modulated FAD-dependent pyridine nucleotide-disulfide oxidoreductase</fullName>
    </submittedName>
</protein>
<proteinExistence type="predicted"/>
<accession>E0ULM0</accession>
<gene>
    <name evidence="5" type="ordered locus">Cyan7822_6003</name>
</gene>
<name>E0ULM0_GLOV7</name>
<feature type="domain" description="Response regulatory" evidence="4">
    <location>
        <begin position="6"/>
        <end position="128"/>
    </location>
</feature>
<evidence type="ECO:0000256" key="3">
    <source>
        <dbReference type="PROSITE-ProRule" id="PRU00169"/>
    </source>
</evidence>
<dbReference type="Gene3D" id="3.50.50.60">
    <property type="entry name" value="FAD/NAD(P)-binding domain"/>
    <property type="match status" value="2"/>
</dbReference>
<dbReference type="RefSeq" id="WP_013334600.1">
    <property type="nucleotide sequence ID" value="NC_014533.1"/>
</dbReference>
<keyword evidence="2" id="KW-0560">Oxidoreductase</keyword>
<dbReference type="HOGENOM" id="CLU_031864_5_8_3"/>
<dbReference type="Pfam" id="PF00072">
    <property type="entry name" value="Response_reg"/>
    <property type="match status" value="1"/>
</dbReference>
<dbReference type="PRINTS" id="PR00469">
    <property type="entry name" value="PNDRDTASEII"/>
</dbReference>
<dbReference type="GO" id="GO:0016491">
    <property type="term" value="F:oxidoreductase activity"/>
    <property type="evidence" value="ECO:0007669"/>
    <property type="project" value="UniProtKB-KW"/>
</dbReference>
<dbReference type="Gene3D" id="3.40.50.2300">
    <property type="match status" value="1"/>
</dbReference>
<dbReference type="InterPro" id="IPR036188">
    <property type="entry name" value="FAD/NAD-bd_sf"/>
</dbReference>
<dbReference type="Pfam" id="PF07992">
    <property type="entry name" value="Pyr_redox_2"/>
    <property type="match status" value="1"/>
</dbReference>
<dbReference type="InterPro" id="IPR023753">
    <property type="entry name" value="FAD/NAD-binding_dom"/>
</dbReference>
<dbReference type="InterPro" id="IPR011006">
    <property type="entry name" value="CheY-like_superfamily"/>
</dbReference>
<sequence length="553" mass="60519">MAKPVIITLDDDPQVLRTIVQDLRNKYGAKFRVISSDSSEKILETLEALKKRQESVALFLVDQRMPKMTGVEFLEQAKDLFPDAKRALLTAYADTNAAIDAINKAQVHYYLLKPWLPPEINLYPVLNDLLEIWQANSIQVFEGLQVIGFRWSPKSHQTKDFLARHHIPYIWRDMEKDSTAIELLSDLNLEASKFPIVVFPNGQKMECPSNQKIAEIIGLKTRAEMPFYDLVVIGGGPAGLAASVYASSEGLKTVLLEKEAPGGQAGTSSRIENYLGFPMGLTGSDLARRAVAQAQKFGTEIISPQEVASICLEGQYRVVTLADGTKLSCHALIIASGVSYVKLNIPGIDHLNGAGVYYGAAITEAISCRNDDVYIVGGANSAGQAAMCLCEYARSVTLVIRGESLGTKMSKYLVDRIEASPNIYVKVFTEVVEVLGEDKLTGLKLANSKTGKVETVAANALFIFIGAKPNTDWLQDFVERDDNGFILTGPSLMKEKKALAEWPLLRPPFLFETNIPGTFAIGDVRSGSVKRVASAVGEGAMAVQFVHQYLSSF</sequence>
<dbReference type="EMBL" id="CP002199">
    <property type="protein sequence ID" value="ADN17850.1"/>
    <property type="molecule type" value="Genomic_DNA"/>
</dbReference>
<dbReference type="InterPro" id="IPR036249">
    <property type="entry name" value="Thioredoxin-like_sf"/>
</dbReference>
<dbReference type="SUPFAM" id="SSF52172">
    <property type="entry name" value="CheY-like"/>
    <property type="match status" value="1"/>
</dbReference>
<reference evidence="6" key="1">
    <citation type="journal article" date="2011" name="MBio">
        <title>Novel metabolic attributes of the genus Cyanothece, comprising a group of unicellular nitrogen-fixing Cyanobacteria.</title>
        <authorList>
            <person name="Bandyopadhyay A."/>
            <person name="Elvitigala T."/>
            <person name="Welsh E."/>
            <person name="Stockel J."/>
            <person name="Liberton M."/>
            <person name="Min H."/>
            <person name="Sherman L.A."/>
            <person name="Pakrasi H.B."/>
        </authorList>
    </citation>
    <scope>NUCLEOTIDE SEQUENCE [LARGE SCALE GENOMIC DNA]</scope>
    <source>
        <strain evidence="6">PCC 7822</strain>
        <plasmid evidence="6">Cy782201</plasmid>
    </source>
</reference>
<dbReference type="AlphaFoldDB" id="E0ULM0"/>
<dbReference type="KEGG" id="cyj:Cyan7822_6003"/>
<keyword evidence="3" id="KW-0597">Phosphoprotein</keyword>
<keyword evidence="5" id="KW-0614">Plasmid</keyword>
<evidence type="ECO:0000256" key="1">
    <source>
        <dbReference type="ARBA" id="ARBA00022630"/>
    </source>
</evidence>
<feature type="modified residue" description="4-aspartylphosphate" evidence="3">
    <location>
        <position position="62"/>
    </location>
</feature>
<dbReference type="Proteomes" id="UP000008206">
    <property type="component" value="Plasmid Cy782201"/>
</dbReference>
<dbReference type="PROSITE" id="PS50110">
    <property type="entry name" value="RESPONSE_REGULATORY"/>
    <property type="match status" value="1"/>
</dbReference>
<evidence type="ECO:0000256" key="2">
    <source>
        <dbReference type="ARBA" id="ARBA00023002"/>
    </source>
</evidence>
<dbReference type="GO" id="GO:0000160">
    <property type="term" value="P:phosphorelay signal transduction system"/>
    <property type="evidence" value="ECO:0007669"/>
    <property type="project" value="InterPro"/>
</dbReference>
<dbReference type="Gene3D" id="3.40.30.10">
    <property type="entry name" value="Glutaredoxin"/>
    <property type="match status" value="1"/>
</dbReference>
<evidence type="ECO:0000313" key="5">
    <source>
        <dbReference type="EMBL" id="ADN17850.1"/>
    </source>
</evidence>
<evidence type="ECO:0000259" key="4">
    <source>
        <dbReference type="PROSITE" id="PS50110"/>
    </source>
</evidence>
<keyword evidence="6" id="KW-1185">Reference proteome</keyword>
<dbReference type="SUPFAM" id="SSF52833">
    <property type="entry name" value="Thioredoxin-like"/>
    <property type="match status" value="1"/>
</dbReference>
<dbReference type="PRINTS" id="PR00368">
    <property type="entry name" value="FADPNR"/>
</dbReference>
<dbReference type="SMART" id="SM00448">
    <property type="entry name" value="REC"/>
    <property type="match status" value="1"/>
</dbReference>
<keyword evidence="1" id="KW-0285">Flavoprotein</keyword>
<dbReference type="OrthoDB" id="109585at2"/>
<dbReference type="InterPro" id="IPR050097">
    <property type="entry name" value="Ferredoxin-NADP_redctase_2"/>
</dbReference>
<dbReference type="SUPFAM" id="SSF51905">
    <property type="entry name" value="FAD/NAD(P)-binding domain"/>
    <property type="match status" value="1"/>
</dbReference>
<geneLocation type="plasmid" evidence="5 6">
    <name>Cy782201</name>
</geneLocation>
<dbReference type="InterPro" id="IPR001789">
    <property type="entry name" value="Sig_transdc_resp-reg_receiver"/>
</dbReference>
<organism evidence="5 6">
    <name type="scientific">Gloeothece verrucosa (strain PCC 7822)</name>
    <name type="common">Cyanothece sp. (strain PCC 7822)</name>
    <dbReference type="NCBI Taxonomy" id="497965"/>
    <lineage>
        <taxon>Bacteria</taxon>
        <taxon>Bacillati</taxon>
        <taxon>Cyanobacteriota</taxon>
        <taxon>Cyanophyceae</taxon>
        <taxon>Oscillatoriophycideae</taxon>
        <taxon>Chroococcales</taxon>
        <taxon>Aphanothecaceae</taxon>
        <taxon>Gloeothece</taxon>
        <taxon>Gloeothece verrucosa</taxon>
    </lineage>
</organism>
<dbReference type="PANTHER" id="PTHR48105">
    <property type="entry name" value="THIOREDOXIN REDUCTASE 1-RELATED-RELATED"/>
    <property type="match status" value="1"/>
</dbReference>
<evidence type="ECO:0000313" key="6">
    <source>
        <dbReference type="Proteomes" id="UP000008206"/>
    </source>
</evidence>